<reference evidence="2 3" key="1">
    <citation type="submission" date="2024-09" db="EMBL/GenBank/DDBJ databases">
        <title>Itraconazole resistance in Madurella fahalii resulting from another homologue of gene encoding cytochrome P450 14-alpha sterol demethylase (CYP51).</title>
        <authorList>
            <person name="Yoshioka I."/>
            <person name="Fahal A.H."/>
            <person name="Kaneko S."/>
            <person name="Yaguchi T."/>
        </authorList>
    </citation>
    <scope>NUCLEOTIDE SEQUENCE [LARGE SCALE GENOMIC DNA]</scope>
    <source>
        <strain evidence="2 3">IFM 68171</strain>
    </source>
</reference>
<feature type="region of interest" description="Disordered" evidence="1">
    <location>
        <begin position="23"/>
        <end position="95"/>
    </location>
</feature>
<evidence type="ECO:0008006" key="4">
    <source>
        <dbReference type="Google" id="ProtNLM"/>
    </source>
</evidence>
<protein>
    <recommendedName>
        <fullName evidence="4">C2H2-type domain-containing protein</fullName>
    </recommendedName>
</protein>
<dbReference type="Proteomes" id="UP001628179">
    <property type="component" value="Unassembled WGS sequence"/>
</dbReference>
<feature type="compositionally biased region" description="Basic and acidic residues" evidence="1">
    <location>
        <begin position="65"/>
        <end position="83"/>
    </location>
</feature>
<dbReference type="Gene3D" id="3.30.160.60">
    <property type="entry name" value="Classic Zinc Finger"/>
    <property type="match status" value="1"/>
</dbReference>
<proteinExistence type="predicted"/>
<feature type="region of interest" description="Disordered" evidence="1">
    <location>
        <begin position="509"/>
        <end position="574"/>
    </location>
</feature>
<dbReference type="GeneID" id="98180526"/>
<feature type="region of interest" description="Disordered" evidence="1">
    <location>
        <begin position="930"/>
        <end position="953"/>
    </location>
</feature>
<evidence type="ECO:0000256" key="1">
    <source>
        <dbReference type="SAM" id="MobiDB-lite"/>
    </source>
</evidence>
<feature type="region of interest" description="Disordered" evidence="1">
    <location>
        <begin position="428"/>
        <end position="451"/>
    </location>
</feature>
<name>A0ABQ0GPB2_9PEZI</name>
<gene>
    <name evidence="2" type="ORF">MFIFM68171_09784</name>
</gene>
<dbReference type="PANTHER" id="PTHR38166">
    <property type="entry name" value="C2H2-TYPE DOMAIN-CONTAINING PROTEIN-RELATED"/>
    <property type="match status" value="1"/>
</dbReference>
<feature type="region of interest" description="Disordered" evidence="1">
    <location>
        <begin position="776"/>
        <end position="818"/>
    </location>
</feature>
<feature type="compositionally biased region" description="Gly residues" evidence="1">
    <location>
        <begin position="526"/>
        <end position="560"/>
    </location>
</feature>
<dbReference type="EMBL" id="BAAFSV010000005">
    <property type="protein sequence ID" value="GAB1319574.1"/>
    <property type="molecule type" value="Genomic_DNA"/>
</dbReference>
<dbReference type="RefSeq" id="XP_070921304.1">
    <property type="nucleotide sequence ID" value="XM_071065203.1"/>
</dbReference>
<organism evidence="2 3">
    <name type="scientific">Madurella fahalii</name>
    <dbReference type="NCBI Taxonomy" id="1157608"/>
    <lineage>
        <taxon>Eukaryota</taxon>
        <taxon>Fungi</taxon>
        <taxon>Dikarya</taxon>
        <taxon>Ascomycota</taxon>
        <taxon>Pezizomycotina</taxon>
        <taxon>Sordariomycetes</taxon>
        <taxon>Sordariomycetidae</taxon>
        <taxon>Sordariales</taxon>
        <taxon>Sordariales incertae sedis</taxon>
        <taxon>Madurella</taxon>
    </lineage>
</organism>
<evidence type="ECO:0000313" key="3">
    <source>
        <dbReference type="Proteomes" id="UP001628179"/>
    </source>
</evidence>
<comment type="caution">
    <text evidence="2">The sequence shown here is derived from an EMBL/GenBank/DDBJ whole genome shotgun (WGS) entry which is preliminary data.</text>
</comment>
<feature type="region of interest" description="Disordered" evidence="1">
    <location>
        <begin position="655"/>
        <end position="674"/>
    </location>
</feature>
<sequence length="953" mass="103837">MADSMPVLTNRLPVVPGAKYHDGMMHMAGGTQEPPAAGGLGPQEARSAKSDQAVSGGACKPAGRPRSDDPNNRNRGDDGDDGGKAPAPGARAVSGVTLQAEEKRYACPYRKRNPVRFNIREHRRCSSEGFDMARLKEHLKIFHGPRSDNCVRCRSNNTADGNACPCISAGPTPEIEGHMSVEAMGKIIRINSGSHKSENPWVAIYQSIFGDSELVPEPDWEAPIELEEVFVEIRQNISVLHERVKHEAEKLVPQHIDTQKKVCSRFTHIFIFFLEQTLSSCQQRVRGKSSISLFGPLWPRSGSPAAPDQSENTPHDLLGLGDWAQVFHYNLYHGPRPVHRNFCSSPSLMLAMSNDKQEFYCRVNCPEQQLWAMIGFDQHVEAFADANNSQEAEDVPTCMEVDEGPDDTPDCSSMDISGSPLSQVLPSMAPSTQPVSLISDDEDSRSCVSDNEDDVADEVISRICDIVLEYCGGPAAHGNIDSISQAVESAVTDFVHELLNDLTAPPQMNQCMADGGSGSALNPDLGSGGYGASSGEMRGAGLGGQGLSAGGSAQEGGLEGNGPPSPKKGATTNGDKNAPICFKYSCPYRKHNPLRFSTNSQEYRQCAIVGWSRFDHLKRHIRTKHKKPDPKPHKCQKCKEGFSTDRLLEQHLQSPVPCQFSPPKPSGEEDPDDGVTVEVDKRLASRGKDKITSWHVLYRILFPNDHPVPSPEFEPPDETCAKIRKHFQDAEPALRQRFDGLIPQHFIGPVMDAVRSHQGKVFSDYELFLQGTSGTKRRPLDAQLPATRQGSPEVVTPGKRRRLNTAPEPPPQQLPESSALNQDWNLVVPNISATSQLQLQANESGAYSQPLGESMMIPLPTSDESYFPIRRHHHAGTSSVTWSQDQTSIAAYANPNGDATWYSGPMVDYSGADPDSDGFQLVPWPYGEQGVSAVSGPVNGGANSYPLGEPSHG</sequence>
<accession>A0ABQ0GPB2</accession>
<keyword evidence="3" id="KW-1185">Reference proteome</keyword>
<evidence type="ECO:0000313" key="2">
    <source>
        <dbReference type="EMBL" id="GAB1319574.1"/>
    </source>
</evidence>
<dbReference type="PANTHER" id="PTHR38166:SF1">
    <property type="entry name" value="C2H2-TYPE DOMAIN-CONTAINING PROTEIN"/>
    <property type="match status" value="1"/>
</dbReference>